<organism evidence="2 3">
    <name type="scientific">Thomasclavelia ramosa</name>
    <dbReference type="NCBI Taxonomy" id="1547"/>
    <lineage>
        <taxon>Bacteria</taxon>
        <taxon>Bacillati</taxon>
        <taxon>Bacillota</taxon>
        <taxon>Erysipelotrichia</taxon>
        <taxon>Erysipelotrichales</taxon>
        <taxon>Coprobacillaceae</taxon>
        <taxon>Thomasclavelia</taxon>
    </lineage>
</organism>
<keyword evidence="2" id="KW-0808">Transferase</keyword>
<dbReference type="AlphaFoldDB" id="A0A3E3EDG3"/>
<dbReference type="GO" id="GO:0016740">
    <property type="term" value="F:transferase activity"/>
    <property type="evidence" value="ECO:0007669"/>
    <property type="project" value="UniProtKB-KW"/>
</dbReference>
<dbReference type="InterPro" id="IPR001451">
    <property type="entry name" value="Hexapep"/>
</dbReference>
<dbReference type="RefSeq" id="WP_117581217.1">
    <property type="nucleotide sequence ID" value="NZ_QUSL01000010.1"/>
</dbReference>
<name>A0A3E3EDG3_9FIRM</name>
<dbReference type="InterPro" id="IPR041561">
    <property type="entry name" value="PglD_N"/>
</dbReference>
<dbReference type="InterPro" id="IPR050179">
    <property type="entry name" value="Trans_hexapeptide_repeat"/>
</dbReference>
<dbReference type="Gene3D" id="2.160.10.10">
    <property type="entry name" value="Hexapeptide repeat proteins"/>
    <property type="match status" value="1"/>
</dbReference>
<sequence length="186" mass="20436">MNLLIVGAGGHGRCCLDIARDMNIFDKISFLDDQNINENINDCKIIGSIDEISSYYPEYTHIHIAIGNNNVRSKLLLQAKEIGYSLPILQHSTSVVSGYASINEGTVLFPHAVIESNATIGKGCIITANTTINHDAYLYDCVLVNTGSVIRPNTVIHKYVSVGSHCLITMNKEIEMNRIIEDGTQI</sequence>
<dbReference type="Proteomes" id="UP000261032">
    <property type="component" value="Unassembled WGS sequence"/>
</dbReference>
<accession>A0A3E3EDG3</accession>
<feature type="domain" description="PglD N-terminal" evidence="1">
    <location>
        <begin position="2"/>
        <end position="76"/>
    </location>
</feature>
<proteinExistence type="predicted"/>
<evidence type="ECO:0000259" key="1">
    <source>
        <dbReference type="Pfam" id="PF17836"/>
    </source>
</evidence>
<dbReference type="Pfam" id="PF00132">
    <property type="entry name" value="Hexapep"/>
    <property type="match status" value="1"/>
</dbReference>
<protein>
    <submittedName>
        <fullName evidence="2">Sialic acid O-acetyltransferase</fullName>
    </submittedName>
</protein>
<dbReference type="Pfam" id="PF17836">
    <property type="entry name" value="PglD_N"/>
    <property type="match status" value="1"/>
</dbReference>
<dbReference type="PANTHER" id="PTHR43300">
    <property type="entry name" value="ACETYLTRANSFERASE"/>
    <property type="match status" value="1"/>
</dbReference>
<dbReference type="PANTHER" id="PTHR43300:SF7">
    <property type="entry name" value="UDP-N-ACETYLBACILLOSAMINE N-ACETYLTRANSFERASE"/>
    <property type="match status" value="1"/>
</dbReference>
<evidence type="ECO:0000313" key="2">
    <source>
        <dbReference type="EMBL" id="RGD85485.1"/>
    </source>
</evidence>
<reference evidence="2 3" key="1">
    <citation type="submission" date="2018-08" db="EMBL/GenBank/DDBJ databases">
        <title>A genome reference for cultivated species of the human gut microbiota.</title>
        <authorList>
            <person name="Zou Y."/>
            <person name="Xue W."/>
            <person name="Luo G."/>
        </authorList>
    </citation>
    <scope>NUCLEOTIDE SEQUENCE [LARGE SCALE GENOMIC DNA]</scope>
    <source>
        <strain evidence="2 3">OM06-4</strain>
    </source>
</reference>
<dbReference type="Gene3D" id="3.40.50.20">
    <property type="match status" value="1"/>
</dbReference>
<evidence type="ECO:0000313" key="3">
    <source>
        <dbReference type="Proteomes" id="UP000261032"/>
    </source>
</evidence>
<gene>
    <name evidence="2" type="ORF">DXB93_07880</name>
</gene>
<comment type="caution">
    <text evidence="2">The sequence shown here is derived from an EMBL/GenBank/DDBJ whole genome shotgun (WGS) entry which is preliminary data.</text>
</comment>
<dbReference type="SUPFAM" id="SSF51161">
    <property type="entry name" value="Trimeric LpxA-like enzymes"/>
    <property type="match status" value="1"/>
</dbReference>
<dbReference type="EMBL" id="QUSL01000010">
    <property type="protein sequence ID" value="RGD85485.1"/>
    <property type="molecule type" value="Genomic_DNA"/>
</dbReference>
<dbReference type="InterPro" id="IPR011004">
    <property type="entry name" value="Trimer_LpxA-like_sf"/>
</dbReference>